<dbReference type="Pfam" id="PF13738">
    <property type="entry name" value="Pyr_redox_3"/>
    <property type="match status" value="1"/>
</dbReference>
<dbReference type="InterPro" id="IPR051209">
    <property type="entry name" value="FAD-bind_Monooxygenase_sf"/>
</dbReference>
<accession>A0ABR7KZ43</accession>
<evidence type="ECO:0000313" key="2">
    <source>
        <dbReference type="Proteomes" id="UP000734823"/>
    </source>
</evidence>
<protein>
    <submittedName>
        <fullName evidence="1">NAD(P)/FAD-dependent oxidoreductase</fullName>
    </submittedName>
</protein>
<dbReference type="InterPro" id="IPR036188">
    <property type="entry name" value="FAD/NAD-bd_sf"/>
</dbReference>
<evidence type="ECO:0000313" key="1">
    <source>
        <dbReference type="EMBL" id="MBC6445617.1"/>
    </source>
</evidence>
<comment type="caution">
    <text evidence="1">The sequence shown here is derived from an EMBL/GenBank/DDBJ whole genome shotgun (WGS) entry which is preliminary data.</text>
</comment>
<keyword evidence="2" id="KW-1185">Reference proteome</keyword>
<dbReference type="PANTHER" id="PTHR42877">
    <property type="entry name" value="L-ORNITHINE N(5)-MONOOXYGENASE-RELATED"/>
    <property type="match status" value="1"/>
</dbReference>
<dbReference type="PANTHER" id="PTHR42877:SF4">
    <property type="entry name" value="FAD_NAD(P)-BINDING DOMAIN-CONTAINING PROTEIN-RELATED"/>
    <property type="match status" value="1"/>
</dbReference>
<gene>
    <name evidence="1" type="ORF">GPZ80_00305</name>
</gene>
<dbReference type="PRINTS" id="PR00469">
    <property type="entry name" value="PNDRDTASEII"/>
</dbReference>
<sequence>MTQTPQVVIIGTGFGGIGMAIELKRAGIDSFTILEKGTEVGGVWRENTYPGAACDIPSPYYSFSYEPNPAWPSRFSRQPDIQDYLKRVVDKYGLGPHLRFGVEVTAVTFDQGRWQIDTAAGEQITADVLVPATGQLSRPAMPNIPGLESFAGPAFHSATWDHSVDLTDKRVAVIGTGASAVQFVPEIQPKVDRLTVFQRSAPWILPRPQVEYRPWRHTMFRAFPVTQKAERFAFWLFCEVLSLALVDAKPMGRAFAALSRFQLRRQVPDPVLRAKLAPDHEPGCKRGLFSGDYLPALAQPNVSVETAAITEIVPEGVRTADGVVHEVDVIVYGTGFKATEFLAPMAVHGVDGQKLTDTWSEGAHAYLGMAVPGFPNLFMMYGPNTNLGVGSIVYMLESQARYIRQAVLRLDGRSSLEVRAEVADGYDRRIQARLARSVWTTCSSWYRTAAGRITNNWPGTVSAYRLATRTLNPDDYHHTAWESA</sequence>
<dbReference type="EMBL" id="JABVED010000001">
    <property type="protein sequence ID" value="MBC6445617.1"/>
    <property type="molecule type" value="Genomic_DNA"/>
</dbReference>
<reference evidence="1 2" key="1">
    <citation type="submission" date="2020-06" db="EMBL/GenBank/DDBJ databases">
        <title>Actinokineospora xiongansis sp. nov., isolated from soil of Baiyangdian.</title>
        <authorList>
            <person name="Zhang X."/>
        </authorList>
    </citation>
    <scope>NUCLEOTIDE SEQUENCE [LARGE SCALE GENOMIC DNA]</scope>
    <source>
        <strain evidence="1 2">HBU206404</strain>
    </source>
</reference>
<dbReference type="Proteomes" id="UP000734823">
    <property type="component" value="Unassembled WGS sequence"/>
</dbReference>
<organism evidence="1 2">
    <name type="scientific">Actinokineospora xionganensis</name>
    <dbReference type="NCBI Taxonomy" id="2684470"/>
    <lineage>
        <taxon>Bacteria</taxon>
        <taxon>Bacillati</taxon>
        <taxon>Actinomycetota</taxon>
        <taxon>Actinomycetes</taxon>
        <taxon>Pseudonocardiales</taxon>
        <taxon>Pseudonocardiaceae</taxon>
        <taxon>Actinokineospora</taxon>
    </lineage>
</organism>
<dbReference type="RefSeq" id="WP_187217692.1">
    <property type="nucleotide sequence ID" value="NZ_JABVED010000001.1"/>
</dbReference>
<name>A0ABR7KZ43_9PSEU</name>
<proteinExistence type="predicted"/>
<dbReference type="SUPFAM" id="SSF51905">
    <property type="entry name" value="FAD/NAD(P)-binding domain"/>
    <property type="match status" value="2"/>
</dbReference>
<dbReference type="Gene3D" id="3.50.50.60">
    <property type="entry name" value="FAD/NAD(P)-binding domain"/>
    <property type="match status" value="2"/>
</dbReference>